<evidence type="ECO:0000259" key="7">
    <source>
        <dbReference type="PROSITE" id="PS50850"/>
    </source>
</evidence>
<evidence type="ECO:0000256" key="4">
    <source>
        <dbReference type="ARBA" id="ARBA00022989"/>
    </source>
</evidence>
<name>A0A1I3E116_9FIRM</name>
<dbReference type="GO" id="GO:0005886">
    <property type="term" value="C:plasma membrane"/>
    <property type="evidence" value="ECO:0007669"/>
    <property type="project" value="UniProtKB-SubCell"/>
</dbReference>
<evidence type="ECO:0000256" key="6">
    <source>
        <dbReference type="SAM" id="Phobius"/>
    </source>
</evidence>
<evidence type="ECO:0000313" key="8">
    <source>
        <dbReference type="EMBL" id="SFH92656.1"/>
    </source>
</evidence>
<dbReference type="Pfam" id="PF07690">
    <property type="entry name" value="MFS_1"/>
    <property type="match status" value="1"/>
</dbReference>
<evidence type="ECO:0000256" key="1">
    <source>
        <dbReference type="ARBA" id="ARBA00004651"/>
    </source>
</evidence>
<proteinExistence type="predicted"/>
<feature type="transmembrane region" description="Helical" evidence="6">
    <location>
        <begin position="97"/>
        <end position="116"/>
    </location>
</feature>
<keyword evidence="4 6" id="KW-1133">Transmembrane helix</keyword>
<dbReference type="InterPro" id="IPR036259">
    <property type="entry name" value="MFS_trans_sf"/>
</dbReference>
<sequence>MNLWLMYVVTILMMTIFNSTFTLLPLYIIDLGGTEFFAGFQAALFYGIAILFRFYFGPLTDRVGRKVPLLIGLSIYTITSFLYYFSHSLTAITIIRILQGIGFAAFISSAISAVADMAPLHKLGFYMAVYRIVSTLSFLTGPAASMYVAVNHGYHAWFLLCTVMGLLAVLVLLGIRFPNLAEDTPAESTHPMIKIFRTKKYQPVYMGIGITAMCYGALVSFLAIHISRVTTISNPGIYFTFFAISSLFFTILSGTLSDRLGRAKVAWPSVMLLGIGVALLLWAEVGQFPLFLLSSILCGIGFNAGLSVLSSWLVDLSSMNTRGSVLSIQESVIDFSIAFVSLAVGIMAGFMSLAMAFFWIGLLAFLLALWMFITTFVTPHSHYADF</sequence>
<feature type="transmembrane region" description="Helical" evidence="6">
    <location>
        <begin position="265"/>
        <end position="283"/>
    </location>
</feature>
<feature type="transmembrane region" description="Helical" evidence="6">
    <location>
        <begin position="156"/>
        <end position="175"/>
    </location>
</feature>
<keyword evidence="5 6" id="KW-0472">Membrane</keyword>
<dbReference type="STRING" id="69895.SAMN05192551_104195"/>
<dbReference type="Proteomes" id="UP000199287">
    <property type="component" value="Unassembled WGS sequence"/>
</dbReference>
<dbReference type="InterPro" id="IPR011701">
    <property type="entry name" value="MFS"/>
</dbReference>
<dbReference type="EMBL" id="FOQA01000004">
    <property type="protein sequence ID" value="SFH92656.1"/>
    <property type="molecule type" value="Genomic_DNA"/>
</dbReference>
<dbReference type="PANTHER" id="PTHR23531:SF1">
    <property type="entry name" value="QUINOLENE RESISTANCE PROTEIN NORA"/>
    <property type="match status" value="1"/>
</dbReference>
<dbReference type="SUPFAM" id="SSF103473">
    <property type="entry name" value="MFS general substrate transporter"/>
    <property type="match status" value="1"/>
</dbReference>
<dbReference type="PANTHER" id="PTHR23531">
    <property type="entry name" value="QUINOLENE RESISTANCE PROTEIN NORA"/>
    <property type="match status" value="1"/>
</dbReference>
<feature type="transmembrane region" description="Helical" evidence="6">
    <location>
        <begin position="67"/>
        <end position="85"/>
    </location>
</feature>
<dbReference type="OrthoDB" id="9814001at2"/>
<protein>
    <submittedName>
        <fullName evidence="8">Predicted arabinose efflux permease, MFS family</fullName>
    </submittedName>
</protein>
<organism evidence="8 9">
    <name type="scientific">Tindallia magadiensis</name>
    <dbReference type="NCBI Taxonomy" id="69895"/>
    <lineage>
        <taxon>Bacteria</taxon>
        <taxon>Bacillati</taxon>
        <taxon>Bacillota</taxon>
        <taxon>Clostridia</taxon>
        <taxon>Peptostreptococcales</taxon>
        <taxon>Tindalliaceae</taxon>
        <taxon>Tindallia</taxon>
    </lineage>
</organism>
<dbReference type="GO" id="GO:0022857">
    <property type="term" value="F:transmembrane transporter activity"/>
    <property type="evidence" value="ECO:0007669"/>
    <property type="project" value="InterPro"/>
</dbReference>
<accession>A0A1I3E116</accession>
<feature type="transmembrane region" description="Helical" evidence="6">
    <location>
        <begin position="236"/>
        <end position="253"/>
    </location>
</feature>
<evidence type="ECO:0000256" key="5">
    <source>
        <dbReference type="ARBA" id="ARBA00023136"/>
    </source>
</evidence>
<comment type="subcellular location">
    <subcellularLocation>
        <location evidence="1">Cell membrane</location>
        <topology evidence="1">Multi-pass membrane protein</topology>
    </subcellularLocation>
</comment>
<dbReference type="Gene3D" id="1.20.1250.20">
    <property type="entry name" value="MFS general substrate transporter like domains"/>
    <property type="match status" value="1"/>
</dbReference>
<gene>
    <name evidence="8" type="ORF">SAMN05192551_104195</name>
</gene>
<feature type="transmembrane region" description="Helical" evidence="6">
    <location>
        <begin position="332"/>
        <end position="350"/>
    </location>
</feature>
<keyword evidence="3 6" id="KW-0812">Transmembrane</keyword>
<dbReference type="InterPro" id="IPR020846">
    <property type="entry name" value="MFS_dom"/>
</dbReference>
<reference evidence="9" key="1">
    <citation type="submission" date="2016-10" db="EMBL/GenBank/DDBJ databases">
        <authorList>
            <person name="Varghese N."/>
            <person name="Submissions S."/>
        </authorList>
    </citation>
    <scope>NUCLEOTIDE SEQUENCE [LARGE SCALE GENOMIC DNA]</scope>
    <source>
        <strain evidence="9">Z-7934</strain>
    </source>
</reference>
<feature type="transmembrane region" description="Helical" evidence="6">
    <location>
        <begin position="128"/>
        <end position="150"/>
    </location>
</feature>
<evidence type="ECO:0000313" key="9">
    <source>
        <dbReference type="Proteomes" id="UP000199287"/>
    </source>
</evidence>
<evidence type="ECO:0000256" key="3">
    <source>
        <dbReference type="ARBA" id="ARBA00022692"/>
    </source>
</evidence>
<feature type="transmembrane region" description="Helical" evidence="6">
    <location>
        <begin position="356"/>
        <end position="377"/>
    </location>
</feature>
<dbReference type="RefSeq" id="WP_093371675.1">
    <property type="nucleotide sequence ID" value="NZ_FOQA01000004.1"/>
</dbReference>
<feature type="transmembrane region" description="Helical" evidence="6">
    <location>
        <begin position="289"/>
        <end position="312"/>
    </location>
</feature>
<feature type="transmembrane region" description="Helical" evidence="6">
    <location>
        <begin position="35"/>
        <end position="55"/>
    </location>
</feature>
<keyword evidence="2" id="KW-0813">Transport</keyword>
<dbReference type="PROSITE" id="PS50850">
    <property type="entry name" value="MFS"/>
    <property type="match status" value="1"/>
</dbReference>
<dbReference type="InterPro" id="IPR052714">
    <property type="entry name" value="MFS_Exporter"/>
</dbReference>
<feature type="transmembrane region" description="Helical" evidence="6">
    <location>
        <begin position="7"/>
        <end position="29"/>
    </location>
</feature>
<feature type="transmembrane region" description="Helical" evidence="6">
    <location>
        <begin position="204"/>
        <end position="224"/>
    </location>
</feature>
<evidence type="ECO:0000256" key="2">
    <source>
        <dbReference type="ARBA" id="ARBA00022448"/>
    </source>
</evidence>
<dbReference type="AlphaFoldDB" id="A0A1I3E116"/>
<feature type="domain" description="Major facilitator superfamily (MFS) profile" evidence="7">
    <location>
        <begin position="1"/>
        <end position="379"/>
    </location>
</feature>
<keyword evidence="9" id="KW-1185">Reference proteome</keyword>